<comment type="function">
    <text evidence="18">Removal of H(2)O(2), oxidation of toxic reductants, biosynthesis and degradation of lignin, suberization, auxin catabolism, response to environmental stresses such as wounding, pathogen attack and oxidative stress.</text>
</comment>
<evidence type="ECO:0000256" key="15">
    <source>
        <dbReference type="PIRSR" id="PIRSR600823-3"/>
    </source>
</evidence>
<keyword evidence="12 18" id="KW-0376">Hydrogen peroxide</keyword>
<evidence type="ECO:0000256" key="10">
    <source>
        <dbReference type="ARBA" id="ARBA00023157"/>
    </source>
</evidence>
<dbReference type="PRINTS" id="PR00458">
    <property type="entry name" value="PEROXIDASE"/>
</dbReference>
<evidence type="ECO:0000256" key="11">
    <source>
        <dbReference type="ARBA" id="ARBA00023283"/>
    </source>
</evidence>
<protein>
    <recommendedName>
        <fullName evidence="18">Peroxidase</fullName>
        <ecNumber evidence="18">1.11.1.7</ecNumber>
    </recommendedName>
</protein>
<dbReference type="PANTHER" id="PTHR31235">
    <property type="entry name" value="PEROXIDASE 25-RELATED"/>
    <property type="match status" value="1"/>
</dbReference>
<reference evidence="20" key="1">
    <citation type="submission" date="2020-07" db="EMBL/GenBank/DDBJ databases">
        <title>Genome sequence and genetic diversity analysis of an under-domesticated orphan crop, white fonio (Digitaria exilis).</title>
        <authorList>
            <person name="Bennetzen J.L."/>
            <person name="Chen S."/>
            <person name="Ma X."/>
            <person name="Wang X."/>
            <person name="Yssel A.E.J."/>
            <person name="Chaluvadi S.R."/>
            <person name="Johnson M."/>
            <person name="Gangashetty P."/>
            <person name="Hamidou F."/>
            <person name="Sanogo M.D."/>
            <person name="Zwaenepoel A."/>
            <person name="Wallace J."/>
            <person name="Van De Peer Y."/>
            <person name="Van Deynze A."/>
        </authorList>
    </citation>
    <scope>NUCLEOTIDE SEQUENCE</scope>
    <source>
        <tissue evidence="20">Leaves</tissue>
    </source>
</reference>
<dbReference type="PRINTS" id="PR00461">
    <property type="entry name" value="PLPEROXIDASE"/>
</dbReference>
<dbReference type="SUPFAM" id="SSF48113">
    <property type="entry name" value="Heme-dependent peroxidases"/>
    <property type="match status" value="1"/>
</dbReference>
<feature type="active site" description="Proton acceptor" evidence="13">
    <location>
        <position position="76"/>
    </location>
</feature>
<feature type="binding site" evidence="15">
    <location>
        <position position="286"/>
    </location>
    <ligand>
        <name>Ca(2+)</name>
        <dbReference type="ChEBI" id="CHEBI:29108"/>
        <label>2</label>
    </ligand>
</feature>
<comment type="subcellular location">
    <subcellularLocation>
        <location evidence="2 18">Secreted</location>
    </subcellularLocation>
</comment>
<comment type="catalytic activity">
    <reaction evidence="1 18">
        <text>2 a phenolic donor + H2O2 = 2 a phenolic radical donor + 2 H2O</text>
        <dbReference type="Rhea" id="RHEA:56136"/>
        <dbReference type="ChEBI" id="CHEBI:15377"/>
        <dbReference type="ChEBI" id="CHEBI:16240"/>
        <dbReference type="ChEBI" id="CHEBI:139520"/>
        <dbReference type="ChEBI" id="CHEBI:139521"/>
        <dbReference type="EC" id="1.11.1.7"/>
    </reaction>
</comment>
<comment type="cofactor">
    <cofactor evidence="15 18">
        <name>Ca(2+)</name>
        <dbReference type="ChEBI" id="CHEBI:29108"/>
    </cofactor>
    <text evidence="15 18">Binds 2 calcium ions per subunit.</text>
</comment>
<feature type="binding site" evidence="15">
    <location>
        <position position="111"/>
    </location>
    <ligand>
        <name>Ca(2+)</name>
        <dbReference type="ChEBI" id="CHEBI:29108"/>
        <label>1</label>
    </ligand>
</feature>
<dbReference type="InterPro" id="IPR019793">
    <property type="entry name" value="Peroxidases_heam-ligand_BS"/>
</dbReference>
<evidence type="ECO:0000256" key="2">
    <source>
        <dbReference type="ARBA" id="ARBA00004613"/>
    </source>
</evidence>
<dbReference type="EC" id="1.11.1.7" evidence="18"/>
<feature type="binding site" evidence="15">
    <location>
        <position position="230"/>
    </location>
    <ligand>
        <name>Ca(2+)</name>
        <dbReference type="ChEBI" id="CHEBI:29108"/>
        <label>2</label>
    </ligand>
</feature>
<feature type="binding site" evidence="15">
    <location>
        <position position="294"/>
    </location>
    <ligand>
        <name>Ca(2+)</name>
        <dbReference type="ChEBI" id="CHEBI:29108"/>
        <label>2</label>
    </ligand>
</feature>
<dbReference type="GO" id="GO:0042744">
    <property type="term" value="P:hydrogen peroxide catabolic process"/>
    <property type="evidence" value="ECO:0007669"/>
    <property type="project" value="UniProtKB-KW"/>
</dbReference>
<keyword evidence="18" id="KW-0964">Secreted</keyword>
<feature type="site" description="Transition state stabilizer" evidence="16">
    <location>
        <position position="72"/>
    </location>
</feature>
<comment type="similarity">
    <text evidence="3">Belongs to the peroxidase family. Ascorbate peroxidase subfamily.</text>
</comment>
<evidence type="ECO:0000256" key="8">
    <source>
        <dbReference type="ARBA" id="ARBA00023002"/>
    </source>
</evidence>
<feature type="domain" description="Plant heme peroxidase family profile" evidence="19">
    <location>
        <begin position="35"/>
        <end position="365"/>
    </location>
</feature>
<feature type="binding site" evidence="15">
    <location>
        <position position="77"/>
    </location>
    <ligand>
        <name>Ca(2+)</name>
        <dbReference type="ChEBI" id="CHEBI:29108"/>
        <label>1</label>
    </ligand>
</feature>
<feature type="binding site" evidence="15">
    <location>
        <position position="80"/>
    </location>
    <ligand>
        <name>Ca(2+)</name>
        <dbReference type="ChEBI" id="CHEBI:29108"/>
        <label>1</label>
    </ligand>
</feature>
<dbReference type="CDD" id="cd00693">
    <property type="entry name" value="secretory_peroxidase"/>
    <property type="match status" value="1"/>
</dbReference>
<keyword evidence="6 15" id="KW-0479">Metal-binding</keyword>
<evidence type="ECO:0000256" key="3">
    <source>
        <dbReference type="ARBA" id="ARBA00006873"/>
    </source>
</evidence>
<dbReference type="PROSITE" id="PS50873">
    <property type="entry name" value="PEROXIDASE_4"/>
    <property type="match status" value="1"/>
</dbReference>
<accession>A0A835AXH2</accession>
<dbReference type="GO" id="GO:0020037">
    <property type="term" value="F:heme binding"/>
    <property type="evidence" value="ECO:0007669"/>
    <property type="project" value="UniProtKB-UniRule"/>
</dbReference>
<feature type="disulfide bond" evidence="17">
    <location>
        <begin position="78"/>
        <end position="110"/>
    </location>
</feature>
<evidence type="ECO:0000256" key="9">
    <source>
        <dbReference type="ARBA" id="ARBA00023004"/>
    </source>
</evidence>
<evidence type="ECO:0000256" key="18">
    <source>
        <dbReference type="RuleBase" id="RU362060"/>
    </source>
</evidence>
<gene>
    <name evidence="20" type="ORF">HU200_047024</name>
</gene>
<dbReference type="PROSITE" id="PS00436">
    <property type="entry name" value="PEROXIDASE_2"/>
    <property type="match status" value="1"/>
</dbReference>
<evidence type="ECO:0000256" key="13">
    <source>
        <dbReference type="PIRSR" id="PIRSR600823-1"/>
    </source>
</evidence>
<keyword evidence="10 17" id="KW-1015">Disulfide bond</keyword>
<sequence>MAKGLMITGMSSSVLALLLVFAASGIGTASAQAAGLKKGFYKKSCPQAEDIVQKVVWRHVAGNRELAAKFLRMFFHDCFVRVRACVQPLTLTVGGQQMTDATSLLTVVGCDASVLLDSPTNTAEKNAVPNLSLAGFDVIDEVKAALEQACPGVVSCADIVALAARDSVSFQYKRNLWEVETGRRDGTVSSAQQALANIPAPSSTFDILLANFSRKGLGLQDLVVLSGGHTIGVGHCNLFSSRLFNFTGKNNPSDIDPSLNPSYAKFLQCRLNLQNPNDNTTVVPMDPGSSLSFDNHYFVNLKAHQGMFTSDATLLTNGRAANIVDKLQDPGVFFDAFKNSIKRMGQIEVLTGTNGQIRKKCSAVN</sequence>
<evidence type="ECO:0000256" key="12">
    <source>
        <dbReference type="ARBA" id="ARBA00023324"/>
    </source>
</evidence>
<dbReference type="GO" id="GO:0005576">
    <property type="term" value="C:extracellular region"/>
    <property type="evidence" value="ECO:0007669"/>
    <property type="project" value="UniProtKB-SubCell"/>
</dbReference>
<comment type="caution">
    <text evidence="20">The sequence shown here is derived from an EMBL/GenBank/DDBJ whole genome shotgun (WGS) entry which is preliminary data.</text>
</comment>
<name>A0A835AXH2_9POAL</name>
<evidence type="ECO:0000256" key="4">
    <source>
        <dbReference type="ARBA" id="ARBA00022559"/>
    </source>
</evidence>
<keyword evidence="5 18" id="KW-0349">Heme</keyword>
<feature type="binding site" description="axial binding residue" evidence="15">
    <location>
        <position position="229"/>
    </location>
    <ligand>
        <name>heme b</name>
        <dbReference type="ChEBI" id="CHEBI:60344"/>
    </ligand>
    <ligandPart>
        <name>Fe</name>
        <dbReference type="ChEBI" id="CHEBI:18248"/>
    </ligandPart>
</feature>
<proteinExistence type="inferred from homology"/>
<evidence type="ECO:0000256" key="1">
    <source>
        <dbReference type="ARBA" id="ARBA00000189"/>
    </source>
</evidence>
<evidence type="ECO:0000313" key="21">
    <source>
        <dbReference type="Proteomes" id="UP000636709"/>
    </source>
</evidence>
<feature type="chain" id="PRO_5033097909" description="Peroxidase" evidence="18">
    <location>
        <begin position="32"/>
        <end position="365"/>
    </location>
</feature>
<feature type="binding site" evidence="15">
    <location>
        <position position="124"/>
    </location>
    <ligand>
        <name>Ca(2+)</name>
        <dbReference type="ChEBI" id="CHEBI:29108"/>
        <label>1</label>
    </ligand>
</feature>
<dbReference type="InterPro" id="IPR010255">
    <property type="entry name" value="Haem_peroxidase_sf"/>
</dbReference>
<keyword evidence="18" id="KW-0732">Signal</keyword>
<feature type="signal peptide" evidence="18">
    <location>
        <begin position="1"/>
        <end position="31"/>
    </location>
</feature>
<comment type="similarity">
    <text evidence="18">Belongs to the peroxidase family. Classical plant (class III) peroxidase subfamily.</text>
</comment>
<evidence type="ECO:0000256" key="6">
    <source>
        <dbReference type="ARBA" id="ARBA00022723"/>
    </source>
</evidence>
<dbReference type="Proteomes" id="UP000636709">
    <property type="component" value="Unassembled WGS sequence"/>
</dbReference>
<dbReference type="GO" id="GO:0046872">
    <property type="term" value="F:metal ion binding"/>
    <property type="evidence" value="ECO:0007669"/>
    <property type="project" value="UniProtKB-UniRule"/>
</dbReference>
<dbReference type="AlphaFoldDB" id="A0A835AXH2"/>
<dbReference type="PROSITE" id="PS00435">
    <property type="entry name" value="PEROXIDASE_1"/>
    <property type="match status" value="1"/>
</dbReference>
<evidence type="ECO:0000256" key="5">
    <source>
        <dbReference type="ARBA" id="ARBA00022617"/>
    </source>
</evidence>
<feature type="binding site" evidence="14">
    <location>
        <position position="199"/>
    </location>
    <ligand>
        <name>substrate</name>
    </ligand>
</feature>
<feature type="disulfide bond" evidence="17">
    <location>
        <begin position="45"/>
        <end position="150"/>
    </location>
</feature>
<keyword evidence="4 18" id="KW-0575">Peroxidase</keyword>
<evidence type="ECO:0000259" key="19">
    <source>
        <dbReference type="PROSITE" id="PS50873"/>
    </source>
</evidence>
<evidence type="ECO:0000256" key="7">
    <source>
        <dbReference type="ARBA" id="ARBA00022837"/>
    </source>
</evidence>
<evidence type="ECO:0000256" key="17">
    <source>
        <dbReference type="PIRSR" id="PIRSR600823-5"/>
    </source>
</evidence>
<evidence type="ECO:0000256" key="14">
    <source>
        <dbReference type="PIRSR" id="PIRSR600823-2"/>
    </source>
</evidence>
<keyword evidence="9 15" id="KW-0408">Iron</keyword>
<keyword evidence="21" id="KW-1185">Reference proteome</keyword>
<keyword evidence="11" id="KW-0873">Pyrrolidone carboxylic acid</keyword>
<dbReference type="FunFam" id="1.10.420.10:FF:000001">
    <property type="entry name" value="Peroxidase"/>
    <property type="match status" value="1"/>
</dbReference>
<dbReference type="InterPro" id="IPR000823">
    <property type="entry name" value="Peroxidase_pln"/>
</dbReference>
<comment type="cofactor">
    <cofactor evidence="15 18">
        <name>heme b</name>
        <dbReference type="ChEBI" id="CHEBI:60344"/>
    </cofactor>
    <text evidence="15 18">Binds 1 heme b (iron(II)-protoporphyrin IX) group per subunit.</text>
</comment>
<evidence type="ECO:0000313" key="20">
    <source>
        <dbReference type="EMBL" id="KAF8676469.1"/>
    </source>
</evidence>
<dbReference type="EMBL" id="JACEFO010002165">
    <property type="protein sequence ID" value="KAF8676469.1"/>
    <property type="molecule type" value="Genomic_DNA"/>
</dbReference>
<feature type="disulfide bond" evidence="17">
    <location>
        <begin position="156"/>
        <end position="361"/>
    </location>
</feature>
<feature type="binding site" evidence="15">
    <location>
        <position position="109"/>
    </location>
    <ligand>
        <name>Ca(2+)</name>
        <dbReference type="ChEBI" id="CHEBI:29108"/>
        <label>1</label>
    </ligand>
</feature>
<dbReference type="OrthoDB" id="2113341at2759"/>
<keyword evidence="7 15" id="KW-0106">Calcium</keyword>
<dbReference type="FunFam" id="1.10.520.10:FF:000028">
    <property type="entry name" value="Peroxidase"/>
    <property type="match status" value="1"/>
</dbReference>
<dbReference type="InterPro" id="IPR002016">
    <property type="entry name" value="Haem_peroxidase"/>
</dbReference>
<dbReference type="InterPro" id="IPR019794">
    <property type="entry name" value="Peroxidases_AS"/>
</dbReference>
<evidence type="ECO:0000256" key="16">
    <source>
        <dbReference type="PIRSR" id="PIRSR600823-4"/>
    </source>
</evidence>
<dbReference type="GO" id="GO:0006979">
    <property type="term" value="P:response to oxidative stress"/>
    <property type="evidence" value="ECO:0007669"/>
    <property type="project" value="UniProtKB-UniRule"/>
</dbReference>
<dbReference type="Pfam" id="PF00141">
    <property type="entry name" value="peroxidase"/>
    <property type="match status" value="1"/>
</dbReference>
<dbReference type="Gene3D" id="1.10.520.10">
    <property type="match status" value="1"/>
</dbReference>
<feature type="binding site" evidence="15">
    <location>
        <position position="113"/>
    </location>
    <ligand>
        <name>Ca(2+)</name>
        <dbReference type="ChEBI" id="CHEBI:29108"/>
        <label>1</label>
    </ligand>
</feature>
<organism evidence="20 21">
    <name type="scientific">Digitaria exilis</name>
    <dbReference type="NCBI Taxonomy" id="1010633"/>
    <lineage>
        <taxon>Eukaryota</taxon>
        <taxon>Viridiplantae</taxon>
        <taxon>Streptophyta</taxon>
        <taxon>Embryophyta</taxon>
        <taxon>Tracheophyta</taxon>
        <taxon>Spermatophyta</taxon>
        <taxon>Magnoliopsida</taxon>
        <taxon>Liliopsida</taxon>
        <taxon>Poales</taxon>
        <taxon>Poaceae</taxon>
        <taxon>PACMAD clade</taxon>
        <taxon>Panicoideae</taxon>
        <taxon>Panicodae</taxon>
        <taxon>Paniceae</taxon>
        <taxon>Anthephorinae</taxon>
        <taxon>Digitaria</taxon>
    </lineage>
</organism>
<keyword evidence="8 18" id="KW-0560">Oxidoreductase</keyword>
<dbReference type="GO" id="GO:0140825">
    <property type="term" value="F:lactoperoxidase activity"/>
    <property type="evidence" value="ECO:0007669"/>
    <property type="project" value="UniProtKB-EC"/>
</dbReference>
<dbReference type="Gene3D" id="1.10.420.10">
    <property type="entry name" value="Peroxidase, domain 2"/>
    <property type="match status" value="1"/>
</dbReference>
<dbReference type="InterPro" id="IPR033905">
    <property type="entry name" value="Secretory_peroxidase"/>
</dbReference>